<name>A0ABY2BBP3_9ACTN</name>
<dbReference type="SMART" id="SM00460">
    <property type="entry name" value="TGc"/>
    <property type="match status" value="1"/>
</dbReference>
<evidence type="ECO:0000259" key="2">
    <source>
        <dbReference type="SMART" id="SM00460"/>
    </source>
</evidence>
<comment type="caution">
    <text evidence="3">The sequence shown here is derived from an EMBL/GenBank/DDBJ whole genome shotgun (WGS) entry which is preliminary data.</text>
</comment>
<protein>
    <submittedName>
        <fullName evidence="3">Transglutaminase superfamily protein</fullName>
    </submittedName>
</protein>
<keyword evidence="4" id="KW-1185">Reference proteome</keyword>
<dbReference type="Pfam" id="PF01841">
    <property type="entry name" value="Transglut_core"/>
    <property type="match status" value="1"/>
</dbReference>
<reference evidence="3 4" key="1">
    <citation type="journal article" date="2015" name="Stand. Genomic Sci.">
        <title>Genomic Encyclopedia of Bacterial and Archaeal Type Strains, Phase III: the genomes of soil and plant-associated and newly described type strains.</title>
        <authorList>
            <person name="Whitman W.B."/>
            <person name="Woyke T."/>
            <person name="Klenk H.P."/>
            <person name="Zhou Y."/>
            <person name="Lilburn T.G."/>
            <person name="Beck B.J."/>
            <person name="De Vos P."/>
            <person name="Vandamme P."/>
            <person name="Eisen J.A."/>
            <person name="Garrity G."/>
            <person name="Hugenholtz P."/>
            <person name="Kyrpides N.C."/>
        </authorList>
    </citation>
    <scope>NUCLEOTIDE SEQUENCE [LARGE SCALE GENOMIC DNA]</scope>
    <source>
        <strain evidence="3 4">VKM Ac-2538</strain>
    </source>
</reference>
<feature type="region of interest" description="Disordered" evidence="1">
    <location>
        <begin position="255"/>
        <end position="292"/>
    </location>
</feature>
<sequence>MNYAEQSAYSDPGAHAALLDELPSDIAELTAVIRNLLIHYRGGGIEFTGDRLEEINHRWVEAMLATDQRRNGTPLAAPREPADRIVGCCRDYTLLMISALRHKGIPARSRVGFSSYFAPGFHHDHVVVEYWNGDRWVLLDAELEPAEHWGFDVHDIPKGKFDSAAEVWRAFRAGEIDGDVYGVDPSLPFRGGWFIRNYVFLQLAHLQRDELLLWDGWGAMADDLEMDLTPTDELAALLIASDAGDEAATAKLRDRYREDPDLHPGDRVLVHSPSGTPPTWVDLSTRQKVDAP</sequence>
<gene>
    <name evidence="3" type="ORF">EV644_12564</name>
</gene>
<dbReference type="InterPro" id="IPR038765">
    <property type="entry name" value="Papain-like_cys_pep_sf"/>
</dbReference>
<accession>A0ABY2BBP3</accession>
<evidence type="ECO:0000313" key="4">
    <source>
        <dbReference type="Proteomes" id="UP000295818"/>
    </source>
</evidence>
<dbReference type="Gene3D" id="3.10.620.30">
    <property type="match status" value="1"/>
</dbReference>
<dbReference type="RefSeq" id="WP_132195271.1">
    <property type="nucleotide sequence ID" value="NZ_SLWM01000025.1"/>
</dbReference>
<dbReference type="Proteomes" id="UP000295818">
    <property type="component" value="Unassembled WGS sequence"/>
</dbReference>
<proteinExistence type="predicted"/>
<evidence type="ECO:0000313" key="3">
    <source>
        <dbReference type="EMBL" id="TCO12652.1"/>
    </source>
</evidence>
<dbReference type="SUPFAM" id="SSF54001">
    <property type="entry name" value="Cysteine proteinases"/>
    <property type="match status" value="1"/>
</dbReference>
<evidence type="ECO:0000256" key="1">
    <source>
        <dbReference type="SAM" id="MobiDB-lite"/>
    </source>
</evidence>
<dbReference type="EMBL" id="SLWM01000025">
    <property type="protein sequence ID" value="TCO12652.1"/>
    <property type="molecule type" value="Genomic_DNA"/>
</dbReference>
<feature type="domain" description="Transglutaminase-like" evidence="2">
    <location>
        <begin position="81"/>
        <end position="143"/>
    </location>
</feature>
<dbReference type="InterPro" id="IPR002931">
    <property type="entry name" value="Transglutaminase-like"/>
</dbReference>
<feature type="compositionally biased region" description="Basic and acidic residues" evidence="1">
    <location>
        <begin position="255"/>
        <end position="269"/>
    </location>
</feature>
<organism evidence="3 4">
    <name type="scientific">Kribbella orskensis</name>
    <dbReference type="NCBI Taxonomy" id="2512216"/>
    <lineage>
        <taxon>Bacteria</taxon>
        <taxon>Bacillati</taxon>
        <taxon>Actinomycetota</taxon>
        <taxon>Actinomycetes</taxon>
        <taxon>Propionibacteriales</taxon>
        <taxon>Kribbellaceae</taxon>
        <taxon>Kribbella</taxon>
    </lineage>
</organism>